<dbReference type="Pfam" id="PF02320">
    <property type="entry name" value="UCR_hinge"/>
    <property type="match status" value="1"/>
</dbReference>
<proteinExistence type="inferred from homology"/>
<evidence type="ECO:0000313" key="13">
    <source>
        <dbReference type="EMBL" id="EKD20422.1"/>
    </source>
</evidence>
<dbReference type="eggNOG" id="KOG4763">
    <property type="taxonomic scope" value="Eukaryota"/>
</dbReference>
<evidence type="ECO:0000256" key="9">
    <source>
        <dbReference type="ARBA" id="ARBA00044155"/>
    </source>
</evidence>
<keyword evidence="7" id="KW-0496">Mitochondrion</keyword>
<feature type="region of interest" description="Disordered" evidence="11">
    <location>
        <begin position="18"/>
        <end position="85"/>
    </location>
</feature>
<feature type="domain" description="Ubiquinol-cytochrome C reductase hinge" evidence="12">
    <location>
        <begin position="66"/>
        <end position="135"/>
    </location>
</feature>
<comment type="subcellular location">
    <subcellularLocation>
        <location evidence="1">Mitochondrion inner membrane</location>
        <topology evidence="1">Peripheral membrane protein</topology>
        <orientation evidence="1">Intermembrane side</orientation>
    </subcellularLocation>
</comment>
<dbReference type="InterPro" id="IPR036811">
    <property type="entry name" value="Ubol_cytC_Rdtase_hinge_dom_sf"/>
</dbReference>
<dbReference type="EMBL" id="JH921429">
    <property type="protein sequence ID" value="EKD20422.1"/>
    <property type="molecule type" value="Genomic_DNA"/>
</dbReference>
<organism evidence="13 14">
    <name type="scientific">Marssonina brunnea f. sp. multigermtubi (strain MB_m1)</name>
    <name type="common">Marssonina leaf spot fungus</name>
    <dbReference type="NCBI Taxonomy" id="1072389"/>
    <lineage>
        <taxon>Eukaryota</taxon>
        <taxon>Fungi</taxon>
        <taxon>Dikarya</taxon>
        <taxon>Ascomycota</taxon>
        <taxon>Pezizomycotina</taxon>
        <taxon>Leotiomycetes</taxon>
        <taxon>Helotiales</taxon>
        <taxon>Drepanopezizaceae</taxon>
        <taxon>Drepanopeziza</taxon>
    </lineage>
</organism>
<evidence type="ECO:0000256" key="11">
    <source>
        <dbReference type="SAM" id="MobiDB-lite"/>
    </source>
</evidence>
<comment type="similarity">
    <text evidence="2">Belongs to the UQCRH/QCR6 family.</text>
</comment>
<dbReference type="PANTHER" id="PTHR15336">
    <property type="entry name" value="UBIQUINOL-CYTOCHROME C REDUCTASE COMPLEX 7.8 KDA PROTEIN"/>
    <property type="match status" value="1"/>
</dbReference>
<keyword evidence="14" id="KW-1185">Reference proteome</keyword>
<name>K1X5M6_MARBU</name>
<dbReference type="KEGG" id="mbe:MBM_01104"/>
<reference evidence="13 14" key="1">
    <citation type="journal article" date="2012" name="BMC Genomics">
        <title>Sequencing the genome of Marssonina brunnea reveals fungus-poplar co-evolution.</title>
        <authorList>
            <person name="Zhu S."/>
            <person name="Cao Y.-Z."/>
            <person name="Jiang C."/>
            <person name="Tan B.-Y."/>
            <person name="Wang Z."/>
            <person name="Feng S."/>
            <person name="Zhang L."/>
            <person name="Su X.-H."/>
            <person name="Brejova B."/>
            <person name="Vinar T."/>
            <person name="Xu M."/>
            <person name="Wang M.-X."/>
            <person name="Zhang S.-G."/>
            <person name="Huang M.-R."/>
            <person name="Wu R."/>
            <person name="Zhou Y."/>
        </authorList>
    </citation>
    <scope>NUCLEOTIDE SEQUENCE [LARGE SCALE GENOMIC DNA]</scope>
    <source>
        <strain evidence="13 14">MB_m1</strain>
    </source>
</reference>
<keyword evidence="3" id="KW-0813">Transport</keyword>
<dbReference type="OrthoDB" id="405848at2759"/>
<evidence type="ECO:0000313" key="14">
    <source>
        <dbReference type="Proteomes" id="UP000006753"/>
    </source>
</evidence>
<dbReference type="AlphaFoldDB" id="K1X5M6"/>
<feature type="compositionally biased region" description="Acidic residues" evidence="11">
    <location>
        <begin position="41"/>
        <end position="64"/>
    </location>
</feature>
<dbReference type="OMA" id="NEDCVEE"/>
<dbReference type="GO" id="GO:0006122">
    <property type="term" value="P:mitochondrial electron transport, ubiquinol to cytochrome c"/>
    <property type="evidence" value="ECO:0007669"/>
    <property type="project" value="InterPro"/>
</dbReference>
<gene>
    <name evidence="13" type="ORF">MBM_01104</name>
</gene>
<evidence type="ECO:0000256" key="3">
    <source>
        <dbReference type="ARBA" id="ARBA00022448"/>
    </source>
</evidence>
<dbReference type="PANTHER" id="PTHR15336:SF0">
    <property type="entry name" value="CYTOCHROME B-C1 COMPLEX SUBUNIT 6, MITOCHONDRIAL"/>
    <property type="match status" value="1"/>
</dbReference>
<evidence type="ECO:0000256" key="5">
    <source>
        <dbReference type="ARBA" id="ARBA00022792"/>
    </source>
</evidence>
<dbReference type="InterPro" id="IPR003422">
    <property type="entry name" value="Cyt_b-c1_6"/>
</dbReference>
<dbReference type="GO" id="GO:0005743">
    <property type="term" value="C:mitochondrial inner membrane"/>
    <property type="evidence" value="ECO:0007669"/>
    <property type="project" value="UniProtKB-SubCell"/>
</dbReference>
<feature type="compositionally biased region" description="Basic and acidic residues" evidence="11">
    <location>
        <begin position="65"/>
        <end position="77"/>
    </location>
</feature>
<evidence type="ECO:0000256" key="1">
    <source>
        <dbReference type="ARBA" id="ARBA00004137"/>
    </source>
</evidence>
<dbReference type="Gene3D" id="1.10.287.20">
    <property type="entry name" value="Ubiquinol-cytochrome C reductase hinge domain"/>
    <property type="match status" value="1"/>
</dbReference>
<dbReference type="HOGENOM" id="CLU_115913_0_2_1"/>
<evidence type="ECO:0000256" key="10">
    <source>
        <dbReference type="ARBA" id="ARBA00044246"/>
    </source>
</evidence>
<evidence type="ECO:0000256" key="2">
    <source>
        <dbReference type="ARBA" id="ARBA00006498"/>
    </source>
</evidence>
<dbReference type="RefSeq" id="XP_007288993.1">
    <property type="nucleotide sequence ID" value="XM_007288931.1"/>
</dbReference>
<evidence type="ECO:0000256" key="8">
    <source>
        <dbReference type="ARBA" id="ARBA00023136"/>
    </source>
</evidence>
<evidence type="ECO:0000256" key="7">
    <source>
        <dbReference type="ARBA" id="ARBA00023128"/>
    </source>
</evidence>
<protein>
    <recommendedName>
        <fullName evidence="9">Cytochrome b-c1 complex subunit 6, mitochondrial</fullName>
    </recommendedName>
    <alternativeName>
        <fullName evidence="10">Complex III subunit 6</fullName>
    </alternativeName>
</protein>
<dbReference type="InterPro" id="IPR023184">
    <property type="entry name" value="Ubol_cytC_Rdtase_hinge_dom"/>
</dbReference>
<keyword evidence="4" id="KW-0679">Respiratory chain</keyword>
<sequence>MGFFDSFSDLLEAALPWSSAEAEAQKEEETEDVKEESTSEGGEEESKDEPEEAEEEEEEEEEEMVDPKDKFEEECKQSKQCSGPKHHYDECVERVTSATQSEDKKQPDEDCVEEFFHLAHCATSCAAPKLWAALK</sequence>
<dbReference type="FunFam" id="1.10.287.20:FF:000003">
    <property type="entry name" value="Cytochrome b-c1 complex subunit 6"/>
    <property type="match status" value="1"/>
</dbReference>
<keyword evidence="8" id="KW-0472">Membrane</keyword>
<keyword evidence="6" id="KW-0249">Electron transport</keyword>
<evidence type="ECO:0000256" key="4">
    <source>
        <dbReference type="ARBA" id="ARBA00022660"/>
    </source>
</evidence>
<dbReference type="SUPFAM" id="SSF81531">
    <property type="entry name" value="Non-heme 11 kDa protein of cytochrome bc1 complex (Ubiquinol-cytochrome c reductase)"/>
    <property type="match status" value="1"/>
</dbReference>
<evidence type="ECO:0000256" key="6">
    <source>
        <dbReference type="ARBA" id="ARBA00022982"/>
    </source>
</evidence>
<dbReference type="Proteomes" id="UP000006753">
    <property type="component" value="Unassembled WGS sequence"/>
</dbReference>
<dbReference type="InParanoid" id="K1X5M6"/>
<dbReference type="GeneID" id="18757039"/>
<keyword evidence="5" id="KW-0999">Mitochondrion inner membrane</keyword>
<evidence type="ECO:0000259" key="12">
    <source>
        <dbReference type="Pfam" id="PF02320"/>
    </source>
</evidence>
<dbReference type="STRING" id="1072389.K1X5M6"/>
<dbReference type="FunCoup" id="K1X5M6">
    <property type="interactions" value="83"/>
</dbReference>
<accession>K1X5M6</accession>